<evidence type="ECO:0000256" key="5">
    <source>
        <dbReference type="ARBA" id="ARBA00023295"/>
    </source>
</evidence>
<dbReference type="PIRSF" id="PIRSF001084">
    <property type="entry name" value="B-galactosidase"/>
    <property type="match status" value="1"/>
</dbReference>
<dbReference type="SUPFAM" id="SSF51445">
    <property type="entry name" value="(Trans)glycosidases"/>
    <property type="match status" value="1"/>
</dbReference>
<keyword evidence="4 6" id="KW-0378">Hydrolase</keyword>
<dbReference type="CDD" id="cd03143">
    <property type="entry name" value="A4_beta-galactosidase_middle_domain"/>
    <property type="match status" value="1"/>
</dbReference>
<dbReference type="Pfam" id="PF08532">
    <property type="entry name" value="Glyco_hydro_42M"/>
    <property type="match status" value="1"/>
</dbReference>
<evidence type="ECO:0000313" key="9">
    <source>
        <dbReference type="EMBL" id="MFC7277606.1"/>
    </source>
</evidence>
<organism evidence="9 10">
    <name type="scientific">Paractinoplanes rhizophilus</name>
    <dbReference type="NCBI Taxonomy" id="1416877"/>
    <lineage>
        <taxon>Bacteria</taxon>
        <taxon>Bacillati</taxon>
        <taxon>Actinomycetota</taxon>
        <taxon>Actinomycetes</taxon>
        <taxon>Micromonosporales</taxon>
        <taxon>Micromonosporaceae</taxon>
        <taxon>Paractinoplanes</taxon>
    </lineage>
</organism>
<feature type="domain" description="Glycoside hydrolase family 42 N-terminal" evidence="7">
    <location>
        <begin position="21"/>
        <end position="391"/>
    </location>
</feature>
<feature type="domain" description="Beta-galactosidase trimerisation" evidence="8">
    <location>
        <begin position="403"/>
        <end position="606"/>
    </location>
</feature>
<dbReference type="InterPro" id="IPR003476">
    <property type="entry name" value="Glyco_hydro_42"/>
</dbReference>
<dbReference type="Proteomes" id="UP001596548">
    <property type="component" value="Unassembled WGS sequence"/>
</dbReference>
<keyword evidence="10" id="KW-1185">Reference proteome</keyword>
<evidence type="ECO:0000256" key="3">
    <source>
        <dbReference type="ARBA" id="ARBA00012756"/>
    </source>
</evidence>
<evidence type="ECO:0000259" key="8">
    <source>
        <dbReference type="Pfam" id="PF08532"/>
    </source>
</evidence>
<dbReference type="InterPro" id="IPR013529">
    <property type="entry name" value="Glyco_hydro_42_N"/>
</dbReference>
<comment type="similarity">
    <text evidence="2 6">Belongs to the glycosyl hydrolase 42 family.</text>
</comment>
<dbReference type="PANTHER" id="PTHR36447">
    <property type="entry name" value="BETA-GALACTOSIDASE GANA"/>
    <property type="match status" value="1"/>
</dbReference>
<dbReference type="InterPro" id="IPR013738">
    <property type="entry name" value="Beta_galactosidase_Trimer"/>
</dbReference>
<dbReference type="InterPro" id="IPR029062">
    <property type="entry name" value="Class_I_gatase-like"/>
</dbReference>
<reference evidence="10" key="1">
    <citation type="journal article" date="2019" name="Int. J. Syst. Evol. Microbiol.">
        <title>The Global Catalogue of Microorganisms (GCM) 10K type strain sequencing project: providing services to taxonomists for standard genome sequencing and annotation.</title>
        <authorList>
            <consortium name="The Broad Institute Genomics Platform"/>
            <consortium name="The Broad Institute Genome Sequencing Center for Infectious Disease"/>
            <person name="Wu L."/>
            <person name="Ma J."/>
        </authorList>
    </citation>
    <scope>NUCLEOTIDE SEQUENCE [LARGE SCALE GENOMIC DNA]</scope>
    <source>
        <strain evidence="10">XZYJT-10</strain>
    </source>
</reference>
<dbReference type="Gene3D" id="3.20.20.80">
    <property type="entry name" value="Glycosidases"/>
    <property type="match status" value="1"/>
</dbReference>
<dbReference type="EMBL" id="JBHTBJ010000024">
    <property type="protein sequence ID" value="MFC7277606.1"/>
    <property type="molecule type" value="Genomic_DNA"/>
</dbReference>
<dbReference type="Pfam" id="PF02449">
    <property type="entry name" value="Glyco_hydro_42"/>
    <property type="match status" value="1"/>
</dbReference>
<keyword evidence="5 6" id="KW-0326">Glycosidase</keyword>
<protein>
    <recommendedName>
        <fullName evidence="3 6">Beta-galactosidase</fullName>
        <shortName evidence="6">Beta-gal</shortName>
        <ecNumber evidence="3 6">3.2.1.23</ecNumber>
    </recommendedName>
</protein>
<evidence type="ECO:0000256" key="4">
    <source>
        <dbReference type="ARBA" id="ARBA00022801"/>
    </source>
</evidence>
<comment type="catalytic activity">
    <reaction evidence="1 6">
        <text>Hydrolysis of terminal non-reducing beta-D-galactose residues in beta-D-galactosides.</text>
        <dbReference type="EC" id="3.2.1.23"/>
    </reaction>
</comment>
<accession>A0ABW2HXW8</accession>
<dbReference type="Gene3D" id="3.40.50.880">
    <property type="match status" value="1"/>
</dbReference>
<gene>
    <name evidence="9" type="ORF">ACFQS1_26745</name>
</gene>
<proteinExistence type="inferred from homology"/>
<evidence type="ECO:0000313" key="10">
    <source>
        <dbReference type="Proteomes" id="UP001596548"/>
    </source>
</evidence>
<dbReference type="EC" id="3.2.1.23" evidence="3 6"/>
<dbReference type="SUPFAM" id="SSF52317">
    <property type="entry name" value="Class I glutamine amidotransferase-like"/>
    <property type="match status" value="1"/>
</dbReference>
<evidence type="ECO:0000256" key="6">
    <source>
        <dbReference type="PIRNR" id="PIRNR001084"/>
    </source>
</evidence>
<dbReference type="InterPro" id="IPR017853">
    <property type="entry name" value="GH"/>
</dbReference>
<sequence length="659" mass="72806">MLSSTRWLRRTGEPRLEYGADYNPDQWPREVWDDDVRRMREAGVTIVSLAIFSWARIEPASGEYDFAWLDDAMDLMHANGILVDLATATASPPPWLTTAHPEILPVDRLGNTIWPGGRQHWRPTSPVFRAHALRLVRAIASRYADHPALAAWHVNNELGCHHVHDYSDDAADAFRAWLRARYRTIEALNDAWATAFWSQRYGSFEEILPPRLAATYPNPGQQLDFKRFSSDALKDYLIAERDLLRSITPDVPVTTNFMVMGEQNAMDYADWAAEVDFIANDHYRTPGARSADELSFSANLTGNLAGGRPWFLMEHSTSAVNWRPVNLAKRPGELERDALLHVAHGADAVCFFQWRQSKGGAEKYHSAMLPHAGADSSLFRSVVALGRRLESLASLAGTPRTPARAAILFDWQSWWASELDSHPTNRLRYRREALDWYTAFLDLGVRADVVPVAADLSGYDVVVAPILYVVPAALAERLTSYVDDGGHLVTTYFSGIVDEHDQVWLGGYPGALRTLLGIRIEEFAPLPDGERADLGNGLAGTMWSDRIDVTDAAVEVLASYRSGDLAGRAAVTRRPAGAGSASYVSTRLGPEGLGVVLGELLARAGVTSDVPAELRGRVEVAQRGRYRFVFNRTEGPVDISALDPANPMLAARAAAVIRA</sequence>
<comment type="caution">
    <text evidence="9">The sequence shown here is derived from an EMBL/GenBank/DDBJ whole genome shotgun (WGS) entry which is preliminary data.</text>
</comment>
<dbReference type="RefSeq" id="WP_378973411.1">
    <property type="nucleotide sequence ID" value="NZ_JBHTBJ010000024.1"/>
</dbReference>
<name>A0ABW2HXW8_9ACTN</name>
<dbReference type="PANTHER" id="PTHR36447:SF1">
    <property type="entry name" value="BETA-GALACTOSIDASE GANA"/>
    <property type="match status" value="1"/>
</dbReference>
<evidence type="ECO:0000259" key="7">
    <source>
        <dbReference type="Pfam" id="PF02449"/>
    </source>
</evidence>
<evidence type="ECO:0000256" key="2">
    <source>
        <dbReference type="ARBA" id="ARBA00005940"/>
    </source>
</evidence>
<evidence type="ECO:0000256" key="1">
    <source>
        <dbReference type="ARBA" id="ARBA00001412"/>
    </source>
</evidence>